<protein>
    <submittedName>
        <fullName evidence="2">Uncharacterized protein</fullName>
    </submittedName>
</protein>
<dbReference type="eggNOG" id="ENOG502RJYB">
    <property type="taxonomic scope" value="Eukaryota"/>
</dbReference>
<name>F0XUC3_GROCL</name>
<gene>
    <name evidence="2" type="ORF">CMQ_4293</name>
</gene>
<evidence type="ECO:0000313" key="2">
    <source>
        <dbReference type="EMBL" id="EFW98441.1"/>
    </source>
</evidence>
<feature type="region of interest" description="Disordered" evidence="1">
    <location>
        <begin position="661"/>
        <end position="683"/>
    </location>
</feature>
<feature type="compositionally biased region" description="Basic and acidic residues" evidence="1">
    <location>
        <begin position="661"/>
        <end position="678"/>
    </location>
</feature>
<dbReference type="HOGENOM" id="CLU_380843_0_0_1"/>
<dbReference type="InParanoid" id="F0XUC3"/>
<dbReference type="OrthoDB" id="5245528at2759"/>
<dbReference type="EMBL" id="GL630006">
    <property type="protein sequence ID" value="EFW98441.1"/>
    <property type="molecule type" value="Genomic_DNA"/>
</dbReference>
<keyword evidence="3" id="KW-1185">Reference proteome</keyword>
<accession>F0XUC3</accession>
<evidence type="ECO:0000256" key="1">
    <source>
        <dbReference type="SAM" id="MobiDB-lite"/>
    </source>
</evidence>
<organism evidence="3">
    <name type="scientific">Grosmannia clavigera (strain kw1407 / UAMH 11150)</name>
    <name type="common">Blue stain fungus</name>
    <name type="synonym">Graphiocladiella clavigera</name>
    <dbReference type="NCBI Taxonomy" id="655863"/>
    <lineage>
        <taxon>Eukaryota</taxon>
        <taxon>Fungi</taxon>
        <taxon>Dikarya</taxon>
        <taxon>Ascomycota</taxon>
        <taxon>Pezizomycotina</taxon>
        <taxon>Sordariomycetes</taxon>
        <taxon>Sordariomycetidae</taxon>
        <taxon>Ophiostomatales</taxon>
        <taxon>Ophiostomataceae</taxon>
        <taxon>Leptographium</taxon>
    </lineage>
</organism>
<sequence length="727" mass="80567">MACYSNPEVEALRWQLARFFPQLAVQNDTSRQPISDSPRAAAVAADRNGRRNALRTDAVQSLNFQTSMWNAYHTTYTSEDNQGRPGPNPHHQARIGSGRQTQKERRLRQLYTEYKSLISQSGRNDTSQDPVMSKVMHHAASDPDKAIEMLQQALNSSRLVEVLAYSQRLGQWRRTWQEKRHQRLAELLNRNGPQKQPATAQGEQASKSGMKAAPSQTLVMPPLPPPLPPCLQCVLANTCCSLTTSPYAQAFANDRTGVEGAAKRLSLRDEYAKLVAEHQGGKTAGSLAQKKRELDRKLLLRAVVVGDCESPFLSEPPAQCRRCSRRGELGCLQQSKDLTGTADVLEDDAVWFASSGPPPESLLRQHCQTLLSKMRGLAAASDGGGDNDQKRRPLLEAVFCRDSATMSAIEVAAKAESLLGSIFRQRQTVEGPGQFGGRRTASLGAGSSSHIRGLTQYANTLRPGDAVLSHRSPFRAPQGKRPVQAAAPLEIALRLPRWSHVDVYAGRGVATAALSYDCNSGDGDGKADTGLSDSFVPTPYVLPGWLPRVKHSETKPSYGWHDYFLDVSEDRAAAEFQKQQDSEKRASKKRKAAKGKGDGTKKSQGHVEHPPLVDSGHDDCLEKDKEEDVCMAEEAAEDLQNQRSWRDEMFRTRMDECRARLTETRRRPSARDSSEARDSASPLSWVQVVELARDFGVQPEQLERFRERRRTDPGLDALCKRVAKMLR</sequence>
<feature type="region of interest" description="Disordered" evidence="1">
    <location>
        <begin position="188"/>
        <end position="212"/>
    </location>
</feature>
<feature type="compositionally biased region" description="Basic and acidic residues" evidence="1">
    <location>
        <begin position="575"/>
        <end position="585"/>
    </location>
</feature>
<proteinExistence type="predicted"/>
<feature type="region of interest" description="Disordered" evidence="1">
    <location>
        <begin position="575"/>
        <end position="620"/>
    </location>
</feature>
<dbReference type="Proteomes" id="UP000007796">
    <property type="component" value="Unassembled WGS sequence"/>
</dbReference>
<dbReference type="GeneID" id="25977488"/>
<reference evidence="2 3" key="1">
    <citation type="journal article" date="2011" name="Proc. Natl. Acad. Sci. U.S.A.">
        <title>Genome and transcriptome analyses of the mountain pine beetle-fungal symbiont Grosmannia clavigera, a lodgepole pine pathogen.</title>
        <authorList>
            <person name="DiGuistini S."/>
            <person name="Wang Y."/>
            <person name="Liao N.Y."/>
            <person name="Taylor G."/>
            <person name="Tanguay P."/>
            <person name="Feau N."/>
            <person name="Henrissat B."/>
            <person name="Chan S.K."/>
            <person name="Hesse-Orce U."/>
            <person name="Alamouti S.M."/>
            <person name="Tsui C.K.M."/>
            <person name="Docking R.T."/>
            <person name="Levasseur A."/>
            <person name="Haridas S."/>
            <person name="Robertson G."/>
            <person name="Birol I."/>
            <person name="Holt R.A."/>
            <person name="Marra M.A."/>
            <person name="Hamelin R.C."/>
            <person name="Hirst M."/>
            <person name="Jones S.J.M."/>
            <person name="Bohlmann J."/>
            <person name="Breuil C."/>
        </authorList>
    </citation>
    <scope>NUCLEOTIDE SEQUENCE [LARGE SCALE GENOMIC DNA]</scope>
    <source>
        <strain evidence="3">kw1407 / UAMH 11150</strain>
    </source>
</reference>
<feature type="compositionally biased region" description="Basic and acidic residues" evidence="1">
    <location>
        <begin position="595"/>
        <end position="620"/>
    </location>
</feature>
<feature type="compositionally biased region" description="Polar residues" evidence="1">
    <location>
        <begin position="191"/>
        <end position="207"/>
    </location>
</feature>
<dbReference type="AlphaFoldDB" id="F0XUC3"/>
<feature type="region of interest" description="Disordered" evidence="1">
    <location>
        <begin position="76"/>
        <end position="104"/>
    </location>
</feature>
<dbReference type="RefSeq" id="XP_014167924.1">
    <property type="nucleotide sequence ID" value="XM_014312449.1"/>
</dbReference>
<evidence type="ECO:0000313" key="3">
    <source>
        <dbReference type="Proteomes" id="UP000007796"/>
    </source>
</evidence>